<dbReference type="AlphaFoldDB" id="A0A7Y0L679"/>
<evidence type="ECO:0000313" key="2">
    <source>
        <dbReference type="EMBL" id="NMP23773.1"/>
    </source>
</evidence>
<protein>
    <submittedName>
        <fullName evidence="2">DUF3578 domain-containing protein</fullName>
    </submittedName>
</protein>
<dbReference type="Gene3D" id="3.40.50.300">
    <property type="entry name" value="P-loop containing nucleotide triphosphate hydrolases"/>
    <property type="match status" value="1"/>
</dbReference>
<organism evidence="2 3">
    <name type="scientific">Sulfobacillus harzensis</name>
    <dbReference type="NCBI Taxonomy" id="2729629"/>
    <lineage>
        <taxon>Bacteria</taxon>
        <taxon>Bacillati</taxon>
        <taxon>Bacillota</taxon>
        <taxon>Clostridia</taxon>
        <taxon>Eubacteriales</taxon>
        <taxon>Clostridiales Family XVII. Incertae Sedis</taxon>
        <taxon>Sulfobacillus</taxon>
    </lineage>
</organism>
<accession>A0A7Y0L679</accession>
<evidence type="ECO:0000313" key="3">
    <source>
        <dbReference type="Proteomes" id="UP000533476"/>
    </source>
</evidence>
<gene>
    <name evidence="2" type="ORF">HIJ39_15655</name>
</gene>
<feature type="domain" description="AAA+ ATPase" evidence="1">
    <location>
        <begin position="392"/>
        <end position="554"/>
    </location>
</feature>
<dbReference type="RefSeq" id="WP_169101327.1">
    <property type="nucleotide sequence ID" value="NZ_JABBVZ010000065.1"/>
</dbReference>
<dbReference type="Pfam" id="PF07728">
    <property type="entry name" value="AAA_5"/>
    <property type="match status" value="1"/>
</dbReference>
<sequence length="718" mass="80271">MNDNGVRDWYIVVGQQGRANFERALQLKTWGAKTRTKFEDEAHTAIKPGDRVHFVLTPKWSGAGPVPTGFPRIGLDQYIVRADEVVVRVTEAIFEDTQPIWDDDVYPVRFRFEIEARHDAVRFSPGLIPDTVRDAVRRSLIAQGRAISVESAGSLRQAIEEVLSRYSEATRQPFSHHPVADTIRETIPEMLSSWIDPNRYTVLASVGRGNWASVPWVAILDLNRGGNIQSGLYIAMLFSADLSEVVLALMFGVTGGRGEAPRRVRQSLASQVQRVRRGLRIGGQTWRMDSDVQLSDRGVGAQYGRGIVLYQRFSRETLPTDNQWRALLNEIVDLYDRAFDVLNADNTLSAEEAPSAYGKAPFDLMAATEEMNKLGYRINPAALLNVLLSLQVRPFVIFSGRSGTGKTTLTRMAAQLFGWPYYRVAVSPAWADPADLLGYISPVSHQRVAGGLDALLVSGNDEALLCLDEFNVAKVEHYFSDFISAMDSGHGSAFWGPMPGLERLASDSQEILMCPPNLRVMATMNFDDSVQSITPRVLDRANVIEFDIVEEDQLVVDHGLDWTALEHMARFAWPWTEAADRETDEAAEENIRHIWRALKGSRGQFGHRVAHEMARYVALGISYGDVLSWSTSQSREVLLDNQIVQRLLPKFHGTASHGDIVALTRLLSQLLDRGDVGEDVDRQVLLQDAINRGVFPRTVGKISRLFETYTEDGYASYF</sequence>
<proteinExistence type="predicted"/>
<dbReference type="SMART" id="SM00382">
    <property type="entry name" value="AAA"/>
    <property type="match status" value="1"/>
</dbReference>
<dbReference type="EMBL" id="JABBVZ010000065">
    <property type="protein sequence ID" value="NMP23773.1"/>
    <property type="molecule type" value="Genomic_DNA"/>
</dbReference>
<dbReference type="GO" id="GO:0016887">
    <property type="term" value="F:ATP hydrolysis activity"/>
    <property type="evidence" value="ECO:0007669"/>
    <property type="project" value="InterPro"/>
</dbReference>
<comment type="caution">
    <text evidence="2">The sequence shown here is derived from an EMBL/GenBank/DDBJ whole genome shotgun (WGS) entry which is preliminary data.</text>
</comment>
<reference evidence="2 3" key="1">
    <citation type="submission" date="2020-04" db="EMBL/GenBank/DDBJ databases">
        <authorList>
            <person name="Zhang R."/>
            <person name="Schippers A."/>
        </authorList>
    </citation>
    <scope>NUCLEOTIDE SEQUENCE [LARGE SCALE GENOMIC DNA]</scope>
    <source>
        <strain evidence="2 3">DSM 109850</strain>
    </source>
</reference>
<dbReference type="GO" id="GO:0005524">
    <property type="term" value="F:ATP binding"/>
    <property type="evidence" value="ECO:0007669"/>
    <property type="project" value="InterPro"/>
</dbReference>
<dbReference type="Proteomes" id="UP000533476">
    <property type="component" value="Unassembled WGS sequence"/>
</dbReference>
<dbReference type="InterPro" id="IPR011704">
    <property type="entry name" value="ATPase_dyneun-rel_AAA"/>
</dbReference>
<name>A0A7Y0L679_9FIRM</name>
<dbReference type="SUPFAM" id="SSF52540">
    <property type="entry name" value="P-loop containing nucleoside triphosphate hydrolases"/>
    <property type="match status" value="1"/>
</dbReference>
<dbReference type="Gene3D" id="3.30.920.90">
    <property type="match status" value="1"/>
</dbReference>
<dbReference type="InterPro" id="IPR021961">
    <property type="entry name" value="McrB_DNA-bd"/>
</dbReference>
<evidence type="ECO:0000259" key="1">
    <source>
        <dbReference type="SMART" id="SM00382"/>
    </source>
</evidence>
<dbReference type="InterPro" id="IPR027417">
    <property type="entry name" value="P-loop_NTPase"/>
</dbReference>
<dbReference type="InterPro" id="IPR003593">
    <property type="entry name" value="AAA+_ATPase"/>
</dbReference>
<dbReference type="Pfam" id="PF12102">
    <property type="entry name" value="MrcB_N"/>
    <property type="match status" value="1"/>
</dbReference>
<keyword evidence="3" id="KW-1185">Reference proteome</keyword>